<sequence length="149" mass="17071">MSDSSSISENLCDQFSAFHLRDYDCTKPLDIYKSPPTHLTHEASVQTDAKFDHFVYREVTRCLREATIVKLDYDLFHVSYLLSVKNQSTDLKLSLQTTIASFKPPNPPPTVSSHQRLLGMAEYLLNLIENYEKNPSLDLPTPFCLRFPT</sequence>
<dbReference type="InParanoid" id="F4RVA1"/>
<dbReference type="VEuPathDB" id="FungiDB:MELLADRAFT_109088"/>
<reference evidence="2" key="1">
    <citation type="journal article" date="2011" name="Proc. Natl. Acad. Sci. U.S.A.">
        <title>Obligate biotrophy features unraveled by the genomic analysis of rust fungi.</title>
        <authorList>
            <person name="Duplessis S."/>
            <person name="Cuomo C.A."/>
            <person name="Lin Y.-C."/>
            <person name="Aerts A."/>
            <person name="Tisserant E."/>
            <person name="Veneault-Fourrey C."/>
            <person name="Joly D.L."/>
            <person name="Hacquard S."/>
            <person name="Amselem J."/>
            <person name="Cantarel B.L."/>
            <person name="Chiu R."/>
            <person name="Coutinho P.M."/>
            <person name="Feau N."/>
            <person name="Field M."/>
            <person name="Frey P."/>
            <person name="Gelhaye E."/>
            <person name="Goldberg J."/>
            <person name="Grabherr M.G."/>
            <person name="Kodira C.D."/>
            <person name="Kohler A."/>
            <person name="Kuees U."/>
            <person name="Lindquist E.A."/>
            <person name="Lucas S.M."/>
            <person name="Mago R."/>
            <person name="Mauceli E."/>
            <person name="Morin E."/>
            <person name="Murat C."/>
            <person name="Pangilinan J.L."/>
            <person name="Park R."/>
            <person name="Pearson M."/>
            <person name="Quesneville H."/>
            <person name="Rouhier N."/>
            <person name="Sakthikumar S."/>
            <person name="Salamov A.A."/>
            <person name="Schmutz J."/>
            <person name="Selles B."/>
            <person name="Shapiro H."/>
            <person name="Tanguay P."/>
            <person name="Tuskan G.A."/>
            <person name="Henrissat B."/>
            <person name="Van de Peer Y."/>
            <person name="Rouze P."/>
            <person name="Ellis J.G."/>
            <person name="Dodds P.N."/>
            <person name="Schein J.E."/>
            <person name="Zhong S."/>
            <person name="Hamelin R.C."/>
            <person name="Grigoriev I.V."/>
            <person name="Szabo L.J."/>
            <person name="Martin F."/>
        </authorList>
    </citation>
    <scope>NUCLEOTIDE SEQUENCE [LARGE SCALE GENOMIC DNA]</scope>
    <source>
        <strain evidence="2">98AG31 / pathotype 3-4-7</strain>
    </source>
</reference>
<dbReference type="KEGG" id="mlr:MELLADRAFT_109088"/>
<evidence type="ECO:0000313" key="2">
    <source>
        <dbReference type="Proteomes" id="UP000001072"/>
    </source>
</evidence>
<gene>
    <name evidence="1" type="ORF">MELLADRAFT_109088</name>
</gene>
<name>F4RVA1_MELLP</name>
<dbReference type="HOGENOM" id="CLU_1750100_0_0_1"/>
<dbReference type="EMBL" id="GL883123">
    <property type="protein sequence ID" value="EGG03585.1"/>
    <property type="molecule type" value="Genomic_DNA"/>
</dbReference>
<protein>
    <submittedName>
        <fullName evidence="1">Uncharacterized protein</fullName>
    </submittedName>
</protein>
<dbReference type="RefSeq" id="XP_007413032.1">
    <property type="nucleotide sequence ID" value="XM_007412970.1"/>
</dbReference>
<dbReference type="GeneID" id="18923650"/>
<dbReference type="Proteomes" id="UP000001072">
    <property type="component" value="Unassembled WGS sequence"/>
</dbReference>
<proteinExistence type="predicted"/>
<evidence type="ECO:0000313" key="1">
    <source>
        <dbReference type="EMBL" id="EGG03585.1"/>
    </source>
</evidence>
<dbReference type="OrthoDB" id="10391683at2759"/>
<dbReference type="AlphaFoldDB" id="F4RVA1"/>
<keyword evidence="2" id="KW-1185">Reference proteome</keyword>
<accession>F4RVA1</accession>
<organism evidence="2">
    <name type="scientific">Melampsora larici-populina (strain 98AG31 / pathotype 3-4-7)</name>
    <name type="common">Poplar leaf rust fungus</name>
    <dbReference type="NCBI Taxonomy" id="747676"/>
    <lineage>
        <taxon>Eukaryota</taxon>
        <taxon>Fungi</taxon>
        <taxon>Dikarya</taxon>
        <taxon>Basidiomycota</taxon>
        <taxon>Pucciniomycotina</taxon>
        <taxon>Pucciniomycetes</taxon>
        <taxon>Pucciniales</taxon>
        <taxon>Melampsoraceae</taxon>
        <taxon>Melampsora</taxon>
    </lineage>
</organism>